<proteinExistence type="predicted"/>
<organism evidence="1 2">
    <name type="scientific">Gigaspora margarita</name>
    <dbReference type="NCBI Taxonomy" id="4874"/>
    <lineage>
        <taxon>Eukaryota</taxon>
        <taxon>Fungi</taxon>
        <taxon>Fungi incertae sedis</taxon>
        <taxon>Mucoromycota</taxon>
        <taxon>Glomeromycotina</taxon>
        <taxon>Glomeromycetes</taxon>
        <taxon>Diversisporales</taxon>
        <taxon>Gigasporaceae</taxon>
        <taxon>Gigaspora</taxon>
    </lineage>
</organism>
<reference evidence="1 2" key="1">
    <citation type="submission" date="2021-06" db="EMBL/GenBank/DDBJ databases">
        <authorList>
            <person name="Kallberg Y."/>
            <person name="Tangrot J."/>
            <person name="Rosling A."/>
        </authorList>
    </citation>
    <scope>NUCLEOTIDE SEQUENCE [LARGE SCALE GENOMIC DNA]</scope>
    <source>
        <strain evidence="1 2">120-4 pot B 10/14</strain>
    </source>
</reference>
<evidence type="ECO:0000313" key="1">
    <source>
        <dbReference type="EMBL" id="CAG8792869.1"/>
    </source>
</evidence>
<accession>A0ABN7VQP7</accession>
<dbReference type="Proteomes" id="UP000789901">
    <property type="component" value="Unassembled WGS sequence"/>
</dbReference>
<evidence type="ECO:0000313" key="2">
    <source>
        <dbReference type="Proteomes" id="UP000789901"/>
    </source>
</evidence>
<sequence length="389" mass="44842">MSFHSVSDETKNAFCEFLMQEQQQLKYKNDEEMLANRAVFPYKSDIKYLHKKYHEKHIGVPNGKEMFNWLEKEISDFNTNKKGNTLIQDTPAGGLPLAAIHTSNEIACTFTKVLAVFKQIIPSTAFGGRGPIVGLQVIMTDNCKAEKIALHNTWKNATLLLHVFYFLQTIWRWLWDSKHGINNKDHYLVDMRVGTCEYNLMGAPCMHQVSIAKHFNVCGLNQIPTISVEKCLYYTYLALGKKCKPLNFYTHLHQKQVEEQHTNLLKENRLKINSMLINEDYSNNNKLSIENASFYSFSSLASLEYTISMIMVMMLVAKMLCWFCSDLEDPLRQNDPELNNSVHKEGLGYGLKKVQQGRSKKDIINNEVQKSDNFIMPERKKCSKNVNIT</sequence>
<name>A0ABN7VQP7_GIGMA</name>
<dbReference type="PANTHER" id="PTHR35385:SF2">
    <property type="entry name" value="PROTEIN B, PUTATIVE-RELATED"/>
    <property type="match status" value="1"/>
</dbReference>
<comment type="caution">
    <text evidence="1">The sequence shown here is derived from an EMBL/GenBank/DDBJ whole genome shotgun (WGS) entry which is preliminary data.</text>
</comment>
<gene>
    <name evidence="1" type="ORF">GMARGA_LOCUS21526</name>
</gene>
<protein>
    <submittedName>
        <fullName evidence="1">36440_t:CDS:1</fullName>
    </submittedName>
</protein>
<dbReference type="EMBL" id="CAJVQB010019939">
    <property type="protein sequence ID" value="CAG8792869.1"/>
    <property type="molecule type" value="Genomic_DNA"/>
</dbReference>
<dbReference type="PANTHER" id="PTHR35385">
    <property type="entry name" value="PROTEIN B, PUTATIVE-RELATED-RELATED"/>
    <property type="match status" value="1"/>
</dbReference>
<keyword evidence="2" id="KW-1185">Reference proteome</keyword>